<sequence>MTTVLVWLSCERIFGLLPLAALVDNRLFCVHGGIGKHTLIHGIAAIRAIQRPSLMPLELAITKELIWGCFCVETDKSMPSKDNVPLFTEEDVETFCKRNCIDMIIRSRQLANEGVLNVPSHMITIWSAVSFLDNFNNMAAALVLDSSSKKATIVSYGLYEPEPKSLDDTKPPGGRSTLAAV</sequence>
<keyword evidence="12" id="KW-1185">Reference proteome</keyword>
<dbReference type="GO" id="GO:0004722">
    <property type="term" value="F:protein serine/threonine phosphatase activity"/>
    <property type="evidence" value="ECO:0007669"/>
    <property type="project" value="UniProtKB-EC"/>
</dbReference>
<dbReference type="GO" id="GO:0046872">
    <property type="term" value="F:metal ion binding"/>
    <property type="evidence" value="ECO:0007669"/>
    <property type="project" value="UniProtKB-KW"/>
</dbReference>
<evidence type="ECO:0000256" key="6">
    <source>
        <dbReference type="ARBA" id="ARBA00023211"/>
    </source>
</evidence>
<dbReference type="InterPro" id="IPR004843">
    <property type="entry name" value="Calcineurin-like_PHP"/>
</dbReference>
<dbReference type="SUPFAM" id="SSF56300">
    <property type="entry name" value="Metallo-dependent phosphatases"/>
    <property type="match status" value="1"/>
</dbReference>
<feature type="signal peptide" evidence="9">
    <location>
        <begin position="1"/>
        <end position="15"/>
    </location>
</feature>
<dbReference type="STRING" id="6265.A0A0B2V018"/>
<accession>A0A0B2V018</accession>
<evidence type="ECO:0000259" key="10">
    <source>
        <dbReference type="SMART" id="SM00156"/>
    </source>
</evidence>
<dbReference type="OMA" id="MITIWSA"/>
<dbReference type="EMBL" id="JPKZ01002824">
    <property type="protein sequence ID" value="KHN74774.1"/>
    <property type="molecule type" value="Genomic_DNA"/>
</dbReference>
<evidence type="ECO:0000313" key="12">
    <source>
        <dbReference type="Proteomes" id="UP000031036"/>
    </source>
</evidence>
<reference evidence="11 12" key="1">
    <citation type="submission" date="2014-11" db="EMBL/GenBank/DDBJ databases">
        <title>Genetic blueprint of the zoonotic pathogen Toxocara canis.</title>
        <authorList>
            <person name="Zhu X.-Q."/>
            <person name="Korhonen P.K."/>
            <person name="Cai H."/>
            <person name="Young N.D."/>
            <person name="Nejsum P."/>
            <person name="von Samson-Himmelstjerna G."/>
            <person name="Boag P.R."/>
            <person name="Tan P."/>
            <person name="Li Q."/>
            <person name="Min J."/>
            <person name="Yang Y."/>
            <person name="Wang X."/>
            <person name="Fang X."/>
            <person name="Hall R.S."/>
            <person name="Hofmann A."/>
            <person name="Sternberg P.W."/>
            <person name="Jex A.R."/>
            <person name="Gasser R.B."/>
        </authorList>
    </citation>
    <scope>NUCLEOTIDE SEQUENCE [LARGE SCALE GENOMIC DNA]</scope>
    <source>
        <strain evidence="11">PN_DK_2014</strain>
    </source>
</reference>
<evidence type="ECO:0000256" key="3">
    <source>
        <dbReference type="ARBA" id="ARBA00022723"/>
    </source>
</evidence>
<dbReference type="PANTHER" id="PTHR11668">
    <property type="entry name" value="SERINE/THREONINE PROTEIN PHOSPHATASE"/>
    <property type="match status" value="1"/>
</dbReference>
<dbReference type="AlphaFoldDB" id="A0A0B2V018"/>
<comment type="catalytic activity">
    <reaction evidence="7">
        <text>O-phospho-L-seryl-[protein] + H2O = L-seryl-[protein] + phosphate</text>
        <dbReference type="Rhea" id="RHEA:20629"/>
        <dbReference type="Rhea" id="RHEA-COMP:9863"/>
        <dbReference type="Rhea" id="RHEA-COMP:11604"/>
        <dbReference type="ChEBI" id="CHEBI:15377"/>
        <dbReference type="ChEBI" id="CHEBI:29999"/>
        <dbReference type="ChEBI" id="CHEBI:43474"/>
        <dbReference type="ChEBI" id="CHEBI:83421"/>
        <dbReference type="EC" id="3.1.3.16"/>
    </reaction>
</comment>
<keyword evidence="3" id="KW-0479">Metal-binding</keyword>
<dbReference type="GO" id="GO:0005634">
    <property type="term" value="C:nucleus"/>
    <property type="evidence" value="ECO:0007669"/>
    <property type="project" value="TreeGrafter"/>
</dbReference>
<dbReference type="InterPro" id="IPR029052">
    <property type="entry name" value="Metallo-depent_PP-like"/>
</dbReference>
<dbReference type="Proteomes" id="UP000031036">
    <property type="component" value="Unassembled WGS sequence"/>
</dbReference>
<dbReference type="InterPro" id="IPR006186">
    <property type="entry name" value="Ser/Thr-sp_prot-phosphatase"/>
</dbReference>
<dbReference type="EC" id="3.1.3.16" evidence="2"/>
<dbReference type="SMART" id="SM00156">
    <property type="entry name" value="PP2Ac"/>
    <property type="match status" value="1"/>
</dbReference>
<proteinExistence type="predicted"/>
<keyword evidence="9" id="KW-0732">Signal</keyword>
<comment type="catalytic activity">
    <reaction evidence="8">
        <text>O-phospho-L-threonyl-[protein] + H2O = L-threonyl-[protein] + phosphate</text>
        <dbReference type="Rhea" id="RHEA:47004"/>
        <dbReference type="Rhea" id="RHEA-COMP:11060"/>
        <dbReference type="Rhea" id="RHEA-COMP:11605"/>
        <dbReference type="ChEBI" id="CHEBI:15377"/>
        <dbReference type="ChEBI" id="CHEBI:30013"/>
        <dbReference type="ChEBI" id="CHEBI:43474"/>
        <dbReference type="ChEBI" id="CHEBI:61977"/>
        <dbReference type="EC" id="3.1.3.16"/>
    </reaction>
</comment>
<comment type="caution">
    <text evidence="11">The sequence shown here is derived from an EMBL/GenBank/DDBJ whole genome shotgun (WGS) entry which is preliminary data.</text>
</comment>
<dbReference type="GO" id="GO:0005737">
    <property type="term" value="C:cytoplasm"/>
    <property type="evidence" value="ECO:0007669"/>
    <property type="project" value="TreeGrafter"/>
</dbReference>
<comment type="cofactor">
    <cofactor evidence="1">
        <name>Mn(2+)</name>
        <dbReference type="ChEBI" id="CHEBI:29035"/>
    </cofactor>
</comment>
<dbReference type="PRINTS" id="PR00114">
    <property type="entry name" value="STPHPHTASE"/>
</dbReference>
<dbReference type="Gene3D" id="3.60.21.10">
    <property type="match status" value="1"/>
</dbReference>
<evidence type="ECO:0000256" key="8">
    <source>
        <dbReference type="ARBA" id="ARBA00048336"/>
    </source>
</evidence>
<feature type="chain" id="PRO_5013062543" description="protein-serine/threonine phosphatase" evidence="9">
    <location>
        <begin position="16"/>
        <end position="181"/>
    </location>
</feature>
<keyword evidence="4" id="KW-0378">Hydrolase</keyword>
<dbReference type="InterPro" id="IPR050341">
    <property type="entry name" value="PP1_catalytic_subunit"/>
</dbReference>
<evidence type="ECO:0000256" key="7">
    <source>
        <dbReference type="ARBA" id="ARBA00047761"/>
    </source>
</evidence>
<dbReference type="OrthoDB" id="5779555at2759"/>
<evidence type="ECO:0000256" key="2">
    <source>
        <dbReference type="ARBA" id="ARBA00013081"/>
    </source>
</evidence>
<protein>
    <recommendedName>
        <fullName evidence="2">protein-serine/threonine phosphatase</fullName>
        <ecNumber evidence="2">3.1.3.16</ecNumber>
    </recommendedName>
</protein>
<name>A0A0B2V018_TOXCA</name>
<feature type="domain" description="Serine/threonine specific protein phosphatases" evidence="10">
    <location>
        <begin position="1"/>
        <end position="163"/>
    </location>
</feature>
<dbReference type="PANTHER" id="PTHR11668:SF300">
    <property type="entry name" value="SERINE_THREONINE-PROTEIN PHOSPHATASE"/>
    <property type="match status" value="1"/>
</dbReference>
<evidence type="ECO:0000256" key="1">
    <source>
        <dbReference type="ARBA" id="ARBA00001936"/>
    </source>
</evidence>
<organism evidence="11 12">
    <name type="scientific">Toxocara canis</name>
    <name type="common">Canine roundworm</name>
    <dbReference type="NCBI Taxonomy" id="6265"/>
    <lineage>
        <taxon>Eukaryota</taxon>
        <taxon>Metazoa</taxon>
        <taxon>Ecdysozoa</taxon>
        <taxon>Nematoda</taxon>
        <taxon>Chromadorea</taxon>
        <taxon>Rhabditida</taxon>
        <taxon>Spirurina</taxon>
        <taxon>Ascaridomorpha</taxon>
        <taxon>Ascaridoidea</taxon>
        <taxon>Toxocaridae</taxon>
        <taxon>Toxocara</taxon>
    </lineage>
</organism>
<evidence type="ECO:0000256" key="9">
    <source>
        <dbReference type="SAM" id="SignalP"/>
    </source>
</evidence>
<dbReference type="Pfam" id="PF00149">
    <property type="entry name" value="Metallophos"/>
    <property type="match status" value="1"/>
</dbReference>
<evidence type="ECO:0000256" key="4">
    <source>
        <dbReference type="ARBA" id="ARBA00022801"/>
    </source>
</evidence>
<keyword evidence="5" id="KW-0904">Protein phosphatase</keyword>
<keyword evidence="6" id="KW-0464">Manganese</keyword>
<evidence type="ECO:0000313" key="11">
    <source>
        <dbReference type="EMBL" id="KHN74774.1"/>
    </source>
</evidence>
<evidence type="ECO:0000256" key="5">
    <source>
        <dbReference type="ARBA" id="ARBA00022912"/>
    </source>
</evidence>
<gene>
    <name evidence="11" type="primary">Ppx2</name>
    <name evidence="11" type="ORF">Tcan_06921</name>
</gene>